<gene>
    <name evidence="1" type="ORF">SAMN04488006_1376</name>
</gene>
<dbReference type="OrthoDB" id="824454at2"/>
<reference evidence="2" key="1">
    <citation type="submission" date="2016-10" db="EMBL/GenBank/DDBJ databases">
        <authorList>
            <person name="Varghese N."/>
            <person name="Submissions S."/>
        </authorList>
    </citation>
    <scope>NUCLEOTIDE SEQUENCE [LARGE SCALE GENOMIC DNA]</scope>
    <source>
        <strain evidence="2">DSM 24450</strain>
    </source>
</reference>
<dbReference type="EMBL" id="FOZP01000003">
    <property type="protein sequence ID" value="SFS45827.1"/>
    <property type="molecule type" value="Genomic_DNA"/>
</dbReference>
<dbReference type="AlphaFoldDB" id="A0A1I6Q036"/>
<dbReference type="InterPro" id="IPR035958">
    <property type="entry name" value="SecB-like_sf"/>
</dbReference>
<dbReference type="STRING" id="593133.SAMN04488006_1376"/>
<evidence type="ECO:0000313" key="1">
    <source>
        <dbReference type="EMBL" id="SFS45827.1"/>
    </source>
</evidence>
<evidence type="ECO:0000313" key="2">
    <source>
        <dbReference type="Proteomes" id="UP000199312"/>
    </source>
</evidence>
<evidence type="ECO:0008006" key="3">
    <source>
        <dbReference type="Google" id="ProtNLM"/>
    </source>
</evidence>
<dbReference type="Gene3D" id="3.10.420.10">
    <property type="entry name" value="SecB-like"/>
    <property type="match status" value="1"/>
</dbReference>
<name>A0A1I6Q036_9FLAO</name>
<dbReference type="Proteomes" id="UP000199312">
    <property type="component" value="Unassembled WGS sequence"/>
</dbReference>
<sequence length="153" mass="17597">MKITKSPLVQTDFFVLNCNYNFIEPTEESTNITETFSNYKIDFDFAHKLQDNGQIYIFVKVEINNIKNALPGYKMFIEGVSIFEINEAKIVAQKQKDDLINISGLSIAINNLRSYIDNITMYNPLGKYTLPVIDLGALYKEKNKKIKKNKSIN</sequence>
<organism evidence="1 2">
    <name type="scientific">Lutibacter maritimus</name>
    <dbReference type="NCBI Taxonomy" id="593133"/>
    <lineage>
        <taxon>Bacteria</taxon>
        <taxon>Pseudomonadati</taxon>
        <taxon>Bacteroidota</taxon>
        <taxon>Flavobacteriia</taxon>
        <taxon>Flavobacteriales</taxon>
        <taxon>Flavobacteriaceae</taxon>
        <taxon>Lutibacter</taxon>
    </lineage>
</organism>
<proteinExistence type="predicted"/>
<accession>A0A1I6Q036</accession>
<dbReference type="RefSeq" id="WP_090224126.1">
    <property type="nucleotide sequence ID" value="NZ_FOZP01000003.1"/>
</dbReference>
<keyword evidence="2" id="KW-1185">Reference proteome</keyword>
<dbReference type="SUPFAM" id="SSF54611">
    <property type="entry name" value="SecB-like"/>
    <property type="match status" value="1"/>
</dbReference>
<protein>
    <recommendedName>
        <fullName evidence="3">Preprotein translocase subunit SecB</fullName>
    </recommendedName>
</protein>